<evidence type="ECO:0000313" key="6">
    <source>
        <dbReference type="EMBL" id="JAT15511.1"/>
    </source>
</evidence>
<sequence>MLGPSVTAAIRLGTPEVVAESLQGTTFKTCKYALLCVSNCTDSETEDTRSHWSLLFLDKLKNRAYHLDSLRPTNRSSAQVIADHLGFEKSNVTEMQCIQQQQSFECGIHVLANAKYIAFHYCINNVSEISFTEWYTGSITNKCSCNVDYNKQNTQYLNNSKKNSSNSTISLIPNKTDKWRKVTERNKGSKRKSITNPQTITKNRFEIFDKLPEEDINKDSAMSSNLQPLPTRQTFVRDKGGKVYPVKPASTYTSPFDVCMC</sequence>
<evidence type="ECO:0000256" key="2">
    <source>
        <dbReference type="ARBA" id="ARBA00022670"/>
    </source>
</evidence>
<dbReference type="Gene3D" id="3.40.395.10">
    <property type="entry name" value="Adenoviral Proteinase, Chain A"/>
    <property type="match status" value="1"/>
</dbReference>
<name>A0A1B6KVU3_9HEMI</name>
<dbReference type="GO" id="GO:0000338">
    <property type="term" value="P:protein deneddylation"/>
    <property type="evidence" value="ECO:0007669"/>
    <property type="project" value="TreeGrafter"/>
</dbReference>
<evidence type="ECO:0000256" key="3">
    <source>
        <dbReference type="ARBA" id="ARBA00022801"/>
    </source>
</evidence>
<keyword evidence="4" id="KW-0788">Thiol protease</keyword>
<dbReference type="InterPro" id="IPR038765">
    <property type="entry name" value="Papain-like_cys_pep_sf"/>
</dbReference>
<evidence type="ECO:0000259" key="5">
    <source>
        <dbReference type="Pfam" id="PF02902"/>
    </source>
</evidence>
<proteinExistence type="inferred from homology"/>
<keyword evidence="3" id="KW-0378">Hydrolase</keyword>
<reference evidence="6" key="1">
    <citation type="submission" date="2015-11" db="EMBL/GenBank/DDBJ databases">
        <title>De novo transcriptome assembly of four potential Pierce s Disease insect vectors from Arizona vineyards.</title>
        <authorList>
            <person name="Tassone E.E."/>
        </authorList>
    </citation>
    <scope>NUCLEOTIDE SEQUENCE</scope>
</reference>
<dbReference type="PANTHER" id="PTHR46468">
    <property type="entry name" value="SENTRIN-SPECIFIC PROTEASE 8"/>
    <property type="match status" value="1"/>
</dbReference>
<evidence type="ECO:0000256" key="4">
    <source>
        <dbReference type="ARBA" id="ARBA00022807"/>
    </source>
</evidence>
<comment type="similarity">
    <text evidence="1">Belongs to the peptidase C48 family.</text>
</comment>
<dbReference type="InterPro" id="IPR003653">
    <property type="entry name" value="Peptidase_C48_C"/>
</dbReference>
<dbReference type="SUPFAM" id="SSF54001">
    <property type="entry name" value="Cysteine proteinases"/>
    <property type="match status" value="1"/>
</dbReference>
<organism evidence="6">
    <name type="scientific">Graphocephala atropunctata</name>
    <dbReference type="NCBI Taxonomy" id="36148"/>
    <lineage>
        <taxon>Eukaryota</taxon>
        <taxon>Metazoa</taxon>
        <taxon>Ecdysozoa</taxon>
        <taxon>Arthropoda</taxon>
        <taxon>Hexapoda</taxon>
        <taxon>Insecta</taxon>
        <taxon>Pterygota</taxon>
        <taxon>Neoptera</taxon>
        <taxon>Paraneoptera</taxon>
        <taxon>Hemiptera</taxon>
        <taxon>Auchenorrhyncha</taxon>
        <taxon>Membracoidea</taxon>
        <taxon>Cicadellidae</taxon>
        <taxon>Cicadellinae</taxon>
        <taxon>Cicadellini</taxon>
        <taxon>Graphocephala</taxon>
    </lineage>
</organism>
<dbReference type="EMBL" id="GEBQ01024466">
    <property type="protein sequence ID" value="JAT15511.1"/>
    <property type="molecule type" value="Transcribed_RNA"/>
</dbReference>
<feature type="domain" description="Ubiquitin-like protease family profile" evidence="5">
    <location>
        <begin position="49"/>
        <end position="119"/>
    </location>
</feature>
<dbReference type="Pfam" id="PF02902">
    <property type="entry name" value="Peptidase_C48"/>
    <property type="match status" value="1"/>
</dbReference>
<dbReference type="GO" id="GO:0008234">
    <property type="term" value="F:cysteine-type peptidase activity"/>
    <property type="evidence" value="ECO:0007669"/>
    <property type="project" value="UniProtKB-KW"/>
</dbReference>
<dbReference type="AlphaFoldDB" id="A0A1B6KVU3"/>
<keyword evidence="2" id="KW-0645">Protease</keyword>
<dbReference type="GO" id="GO:0019784">
    <property type="term" value="F:deNEDDylase activity"/>
    <property type="evidence" value="ECO:0007669"/>
    <property type="project" value="InterPro"/>
</dbReference>
<dbReference type="PANTHER" id="PTHR46468:SF1">
    <property type="entry name" value="SENTRIN-SPECIFIC PROTEASE 8"/>
    <property type="match status" value="1"/>
</dbReference>
<protein>
    <recommendedName>
        <fullName evidence="5">Ubiquitin-like protease family profile domain-containing protein</fullName>
    </recommendedName>
</protein>
<dbReference type="GO" id="GO:0006508">
    <property type="term" value="P:proteolysis"/>
    <property type="evidence" value="ECO:0007669"/>
    <property type="project" value="UniProtKB-KW"/>
</dbReference>
<gene>
    <name evidence="6" type="ORF">g.42044</name>
</gene>
<accession>A0A1B6KVU3</accession>
<feature type="non-terminal residue" evidence="6">
    <location>
        <position position="261"/>
    </location>
</feature>
<evidence type="ECO:0000256" key="1">
    <source>
        <dbReference type="ARBA" id="ARBA00005234"/>
    </source>
</evidence>
<dbReference type="InterPro" id="IPR044613">
    <property type="entry name" value="Nep1/2-like"/>
</dbReference>